<dbReference type="RefSeq" id="WP_133586411.1">
    <property type="nucleotide sequence ID" value="NZ_SNYV01000018.1"/>
</dbReference>
<dbReference type="Pfam" id="PF21849">
    <property type="entry name" value="DUF6908"/>
    <property type="match status" value="1"/>
</dbReference>
<sequence>MKKLNKKANEVFAELLDMMQGKQYMNIRFDYPNDKDSNSPFMPLTIEKLAEGIETAFGVGKIYSLCHFYIQNGDLMQDPEMCFIVIDDRTEKVKDLNLLAIFPILYVQANLGIYHESVIVVDGKATKYRKVIQSEQASFANTWLMGIKRNGYVSDKTFKKFQ</sequence>
<keyword evidence="3" id="KW-1185">Reference proteome</keyword>
<dbReference type="OrthoDB" id="9788042at2"/>
<name>A0A4R6W522_9SPHI</name>
<dbReference type="Proteomes" id="UP000295292">
    <property type="component" value="Unassembled WGS sequence"/>
</dbReference>
<accession>A0A4R6W522</accession>
<evidence type="ECO:0000313" key="2">
    <source>
        <dbReference type="EMBL" id="TDQ73834.1"/>
    </source>
</evidence>
<reference evidence="2 3" key="1">
    <citation type="submission" date="2019-03" db="EMBL/GenBank/DDBJ databases">
        <title>Genomic Encyclopedia of Archaeal and Bacterial Type Strains, Phase II (KMG-II): from individual species to whole genera.</title>
        <authorList>
            <person name="Goeker M."/>
        </authorList>
    </citation>
    <scope>NUCLEOTIDE SEQUENCE [LARGE SCALE GENOMIC DNA]</scope>
    <source>
        <strain evidence="2 3">DSM 28353</strain>
    </source>
</reference>
<comment type="caution">
    <text evidence="2">The sequence shown here is derived from an EMBL/GenBank/DDBJ whole genome shotgun (WGS) entry which is preliminary data.</text>
</comment>
<feature type="domain" description="DUF6908" evidence="1">
    <location>
        <begin position="35"/>
        <end position="153"/>
    </location>
</feature>
<gene>
    <name evidence="2" type="ORF">CLV99_4271</name>
</gene>
<organism evidence="2 3">
    <name type="scientific">Sphingobacterium yanglingense</name>
    <dbReference type="NCBI Taxonomy" id="1437280"/>
    <lineage>
        <taxon>Bacteria</taxon>
        <taxon>Pseudomonadati</taxon>
        <taxon>Bacteroidota</taxon>
        <taxon>Sphingobacteriia</taxon>
        <taxon>Sphingobacteriales</taxon>
        <taxon>Sphingobacteriaceae</taxon>
        <taxon>Sphingobacterium</taxon>
    </lineage>
</organism>
<evidence type="ECO:0000259" key="1">
    <source>
        <dbReference type="Pfam" id="PF21849"/>
    </source>
</evidence>
<proteinExistence type="predicted"/>
<protein>
    <recommendedName>
        <fullName evidence="1">DUF6908 domain-containing protein</fullName>
    </recommendedName>
</protein>
<evidence type="ECO:0000313" key="3">
    <source>
        <dbReference type="Proteomes" id="UP000295292"/>
    </source>
</evidence>
<dbReference type="AlphaFoldDB" id="A0A4R6W522"/>
<dbReference type="EMBL" id="SNYV01000018">
    <property type="protein sequence ID" value="TDQ73834.1"/>
    <property type="molecule type" value="Genomic_DNA"/>
</dbReference>
<dbReference type="InterPro" id="IPR054203">
    <property type="entry name" value="DUF6908"/>
</dbReference>